<dbReference type="PROSITE" id="PS00028">
    <property type="entry name" value="ZINC_FINGER_C2H2_1"/>
    <property type="match status" value="1"/>
</dbReference>
<dbReference type="InterPro" id="IPR051061">
    <property type="entry name" value="Zinc_finger_trans_reg"/>
</dbReference>
<dbReference type="Gene3D" id="3.30.160.60">
    <property type="entry name" value="Classic Zinc Finger"/>
    <property type="match status" value="1"/>
</dbReference>
<dbReference type="OrthoDB" id="6077919at2759"/>
<evidence type="ECO:0000256" key="2">
    <source>
        <dbReference type="ARBA" id="ARBA00022723"/>
    </source>
</evidence>
<dbReference type="PROSITE" id="PS50157">
    <property type="entry name" value="ZINC_FINGER_C2H2_2"/>
    <property type="match status" value="1"/>
</dbReference>
<comment type="subcellular location">
    <subcellularLocation>
        <location evidence="1">Nucleus</location>
    </subcellularLocation>
</comment>
<dbReference type="STRING" id="1442369.A0A0D2FIB9"/>
<dbReference type="AlphaFoldDB" id="A0A0D2FIB9"/>
<dbReference type="VEuPathDB" id="FungiDB:Z518_09499"/>
<keyword evidence="3 8" id="KW-0863">Zinc-finger</keyword>
<dbReference type="GO" id="GO:0005634">
    <property type="term" value="C:nucleus"/>
    <property type="evidence" value="ECO:0007669"/>
    <property type="project" value="UniProtKB-SubCell"/>
</dbReference>
<dbReference type="PANTHER" id="PTHR46179">
    <property type="entry name" value="ZINC FINGER PROTEIN"/>
    <property type="match status" value="1"/>
</dbReference>
<reference evidence="11 12" key="1">
    <citation type="submission" date="2015-01" db="EMBL/GenBank/DDBJ databases">
        <title>The Genome Sequence of Rhinocladiella mackenzie CBS 650.93.</title>
        <authorList>
            <consortium name="The Broad Institute Genomics Platform"/>
            <person name="Cuomo C."/>
            <person name="de Hoog S."/>
            <person name="Gorbushina A."/>
            <person name="Stielow B."/>
            <person name="Teixiera M."/>
            <person name="Abouelleil A."/>
            <person name="Chapman S.B."/>
            <person name="Priest M."/>
            <person name="Young S.K."/>
            <person name="Wortman J."/>
            <person name="Nusbaum C."/>
            <person name="Birren B."/>
        </authorList>
    </citation>
    <scope>NUCLEOTIDE SEQUENCE [LARGE SCALE GENOMIC DNA]</scope>
    <source>
        <strain evidence="11 12">CBS 650.93</strain>
    </source>
</reference>
<keyword evidence="4" id="KW-0862">Zinc</keyword>
<dbReference type="HOGENOM" id="CLU_012011_0_0_1"/>
<evidence type="ECO:0000313" key="12">
    <source>
        <dbReference type="Proteomes" id="UP000053617"/>
    </source>
</evidence>
<keyword evidence="5" id="KW-0805">Transcription regulation</keyword>
<name>A0A0D2FIB9_9EURO</name>
<keyword evidence="2" id="KW-0479">Metal-binding</keyword>
<keyword evidence="12" id="KW-1185">Reference proteome</keyword>
<keyword evidence="7" id="KW-0539">Nucleus</keyword>
<dbReference type="PANTHER" id="PTHR46179:SF13">
    <property type="entry name" value="C2H2-TYPE DOMAIN-CONTAINING PROTEIN"/>
    <property type="match status" value="1"/>
</dbReference>
<feature type="compositionally biased region" description="Basic and acidic residues" evidence="9">
    <location>
        <begin position="914"/>
        <end position="935"/>
    </location>
</feature>
<evidence type="ECO:0000256" key="3">
    <source>
        <dbReference type="ARBA" id="ARBA00022771"/>
    </source>
</evidence>
<feature type="region of interest" description="Disordered" evidence="9">
    <location>
        <begin position="908"/>
        <end position="976"/>
    </location>
</feature>
<evidence type="ECO:0000256" key="9">
    <source>
        <dbReference type="SAM" id="MobiDB-lite"/>
    </source>
</evidence>
<gene>
    <name evidence="11" type="ORF">Z518_09499</name>
</gene>
<evidence type="ECO:0000256" key="8">
    <source>
        <dbReference type="PROSITE-ProRule" id="PRU00042"/>
    </source>
</evidence>
<evidence type="ECO:0000313" key="11">
    <source>
        <dbReference type="EMBL" id="KIX01772.1"/>
    </source>
</evidence>
<evidence type="ECO:0000256" key="1">
    <source>
        <dbReference type="ARBA" id="ARBA00004123"/>
    </source>
</evidence>
<dbReference type="EMBL" id="KN847481">
    <property type="protein sequence ID" value="KIX01772.1"/>
    <property type="molecule type" value="Genomic_DNA"/>
</dbReference>
<dbReference type="InterPro" id="IPR013087">
    <property type="entry name" value="Znf_C2H2_type"/>
</dbReference>
<evidence type="ECO:0000256" key="4">
    <source>
        <dbReference type="ARBA" id="ARBA00022833"/>
    </source>
</evidence>
<feature type="region of interest" description="Disordered" evidence="9">
    <location>
        <begin position="536"/>
        <end position="555"/>
    </location>
</feature>
<dbReference type="GO" id="GO:0008270">
    <property type="term" value="F:zinc ion binding"/>
    <property type="evidence" value="ECO:0007669"/>
    <property type="project" value="UniProtKB-KW"/>
</dbReference>
<evidence type="ECO:0000256" key="6">
    <source>
        <dbReference type="ARBA" id="ARBA00023163"/>
    </source>
</evidence>
<feature type="region of interest" description="Disordered" evidence="9">
    <location>
        <begin position="467"/>
        <end position="513"/>
    </location>
</feature>
<feature type="compositionally biased region" description="Polar residues" evidence="9">
    <location>
        <begin position="490"/>
        <end position="499"/>
    </location>
</feature>
<feature type="compositionally biased region" description="Polar residues" evidence="9">
    <location>
        <begin position="536"/>
        <end position="549"/>
    </location>
</feature>
<proteinExistence type="predicted"/>
<evidence type="ECO:0000259" key="10">
    <source>
        <dbReference type="PROSITE" id="PS50157"/>
    </source>
</evidence>
<keyword evidence="6" id="KW-0804">Transcription</keyword>
<evidence type="ECO:0000256" key="7">
    <source>
        <dbReference type="ARBA" id="ARBA00023242"/>
    </source>
</evidence>
<sequence>MAKVVSQPPESVSCQTQAVSSNVAPALPPCLVVRPCPLTLEHQASITLSHAGGATVVNTAFPTDPGLNPDLTGLQSPLSVMPSASDQTPRIFFSPSDYNLPDFSGPFGAFPPPDSLQGDSQYSLSASTAIHSRYLDVESPSVGIIGVTHHPTSPLDLEPQSTAPWSHLSATEGPTPPFPTNIRTDESEQSRHLSTPNRQRAGSSASGQESVRDSAYWTGSRKSQNEGDSLIDPSAETMDPRPYRSQLFTSGPRISVYPSSHSTIIPGGFSNPPPSESGQSVSPLPRPAQRPARLRCRECDYHAKTRSDLKKHCARHQREHRCTFPACPRQAKGFATSNDLDRHLKSVHDVNNRNTKYFRCFAEGCPRSAKKWPRLDNFKQHLQKMHQKEDQKRLLELSEEWYKQEGNRQERNDETEFNFVSNSMLPAAPVRSVTESYQAYQDIYPDPSQSFNQGIPIDGQMRRSYGFDNQAVDPSLSSSPNPRMGMAQGVQHQRTSSAAGSAGLQRQFPPPAPINTSNLVPPGMMMQRAKSQTIYSQSQDTSHSANSFSPVGDAQPWPTTPWAGIEPPAARNVRSLPAAKRMNNPPRYAFANNQIRRVQGPHTIADPVLDSDRMTEFQSPQEVQSAIPNELGGRPEDYLMNIGVSTAPENSPHQGFKVNIFPPEDEHKPPNTEIGKLLEDEIKTFLDEHALKSDKARIPLSAADIVSRFRMTLRSSFDDRTSVGGSSISRFTGPVDSETPRGKVCPHTKKTYFPCPVKGCNKVKMRPSELKKHMHRHERPFGCTFDRCNKTFGSKNDWKRHEQGQHEQPECWRCSTCHEVLYHSEDNYIDHMRRTHPECRSEDGRYNARRHRIARNYQGQFWCGFCNSIIVHHQHGVDAINIRFNHIADHFIKDKKSHQSWFELGGKGKTKQVLAEEQRHSNLEDGDEGMERTEAESDSSQSSSSSHSDSSPEQQPFSPQSSSAVTSPSDPRQERVETGLNANQLKASQTMMVQQSIIKPWQGQTHHHPSMSTSNKMPAELIICCRCGGPTSFLNKTKTCMDDSCLHEYCPDCEVAIPKFKKKKKKNDESISVARQDMKLIDM</sequence>
<dbReference type="Proteomes" id="UP000053617">
    <property type="component" value="Unassembled WGS sequence"/>
</dbReference>
<feature type="domain" description="C2H2-type" evidence="10">
    <location>
        <begin position="781"/>
        <end position="811"/>
    </location>
</feature>
<feature type="compositionally biased region" description="Low complexity" evidence="9">
    <location>
        <begin position="938"/>
        <end position="970"/>
    </location>
</feature>
<dbReference type="GeneID" id="25297570"/>
<feature type="region of interest" description="Disordered" evidence="9">
    <location>
        <begin position="145"/>
        <end position="292"/>
    </location>
</feature>
<feature type="compositionally biased region" description="Polar residues" evidence="9">
    <location>
        <begin position="192"/>
        <end position="209"/>
    </location>
</feature>
<organism evidence="11 12">
    <name type="scientific">Rhinocladiella mackenziei CBS 650.93</name>
    <dbReference type="NCBI Taxonomy" id="1442369"/>
    <lineage>
        <taxon>Eukaryota</taxon>
        <taxon>Fungi</taxon>
        <taxon>Dikarya</taxon>
        <taxon>Ascomycota</taxon>
        <taxon>Pezizomycotina</taxon>
        <taxon>Eurotiomycetes</taxon>
        <taxon>Chaetothyriomycetidae</taxon>
        <taxon>Chaetothyriales</taxon>
        <taxon>Herpotrichiellaceae</taxon>
        <taxon>Rhinocladiella</taxon>
    </lineage>
</organism>
<dbReference type="GO" id="GO:0006357">
    <property type="term" value="P:regulation of transcription by RNA polymerase II"/>
    <property type="evidence" value="ECO:0007669"/>
    <property type="project" value="TreeGrafter"/>
</dbReference>
<dbReference type="RefSeq" id="XP_013268908.1">
    <property type="nucleotide sequence ID" value="XM_013413454.1"/>
</dbReference>
<dbReference type="SMART" id="SM00355">
    <property type="entry name" value="ZnF_C2H2"/>
    <property type="match status" value="6"/>
</dbReference>
<evidence type="ECO:0000256" key="5">
    <source>
        <dbReference type="ARBA" id="ARBA00023015"/>
    </source>
</evidence>
<protein>
    <recommendedName>
        <fullName evidence="10">C2H2-type domain-containing protein</fullName>
    </recommendedName>
</protein>
<accession>A0A0D2FIB9</accession>